<sequence>MSNSYQNTYSNVRILNTGIVGPIDLVWNFLCTLIPNSSPNTISSRFGSNEFVDGATVLYTHFVLPQLLLSSAYNQHICALHDSIKLKEEQFKETIRLMSLMRMEPKHATPEALSCSSSVPSISDLEQVSSHISQCSTVKLPSLTQSQLSEIFTSQLSAYEDSVLEVPSPGQDAIRSNVDLDRTPSFTNNSEMSQAERERIQMEENLKAEADARERRIRQELKEMDKRNAEKATKKPQEEISHSPAITLVQFDLNMNEKEQAAYLKRMRVSLSMKDLPAVTKEFIELKNNNVTPNLEIYHILLKACSLTADLPSAIEIIKQMYKDSISPVKETYKHLLSVVEASSDHMRAINIVRSMANGQIPLSDKKQFLQGSTDPLEFEIDLDVWKMMLSAITTPHKLYSTRSMEYFEEVKNLGEIFLETHKRPFDKETWRLLVRTLGSYPKKSKSFDLVLKDLQDEHSITPELYSEIIWALSRKSKVEDAMIYLDQLISDFKYIPSREPLYALTSYYADLGEYQETGYLIENYAKLIKCEEQPPGRPGNWEIDFTTVLMQAYVQALRNRTTPQRGASYHGNPIPIVMREDIVDHFSRENFTKSTFYASWERLMKSVERSDSTFYRDHYDLIIRFNVFANKIDDTKFPLENCLQMIKSMRGNGMEPSFETYKFLLEGYSKSTSNDTSNHRVEKALEIFEMIRLAGYDVDNLQVFQPLLDSCLPNVKSRVDGQTAVGNRFGKKAKNGVESISLLHKSSTPKIFEIEKLMKGMKVMHNQKSIITILEYLGETGNYASMWKRWTEISLTGHRRSELLYETILRLASRDLTESEYAINVVRHQMKREPPPIRPTLGIYHQLFECCLKCNDTLTIRELIEEINDVQFGGMVGNHLMKSGDYSGDGRSGFFGTDSLIVSKEDQSKLQALVLNTCFKLPVLYKDGEKLARNNLECRKDLIDFDFWKLLLDYYTEHDDSNVQKTFEMFVDWRDHNRGFNKSDMFGGDDECVDTTTDHIATATRIQDLRFPIPPLTLEDIEIINIYGRNSIRKGEFNLAKEILTYIITNFQLSPPAPLKLTKPHISSCQISNFDRPTASSSSSKIDSRIIDMNILKEFAYLTFKQNKLDELRWLEKNIITKIGFFSTPSAASFPSTSYSASLPSDQKEFAQKKDFEILLKWITKCLSVSSLSSPPISPLRHNKKRTNGSSTERPTSYESYVNHTLQEESASANEVLKSLNHLAAKSNTAKDGEGGRGTKV</sequence>
<proteinExistence type="predicted"/>
<reference evidence="1" key="1">
    <citation type="submission" date="2021-06" db="EMBL/GenBank/DDBJ databases">
        <authorList>
            <person name="Kallberg Y."/>
            <person name="Tangrot J."/>
            <person name="Rosling A."/>
        </authorList>
    </citation>
    <scope>NUCLEOTIDE SEQUENCE</scope>
    <source>
        <strain evidence="1">CL356</strain>
    </source>
</reference>
<keyword evidence="2" id="KW-1185">Reference proteome</keyword>
<dbReference type="EMBL" id="CAJVPT010004860">
    <property type="protein sequence ID" value="CAG8513099.1"/>
    <property type="molecule type" value="Genomic_DNA"/>
</dbReference>
<evidence type="ECO:0000313" key="1">
    <source>
        <dbReference type="EMBL" id="CAG8513099.1"/>
    </source>
</evidence>
<accession>A0ACA9L8I5</accession>
<dbReference type="Proteomes" id="UP000789525">
    <property type="component" value="Unassembled WGS sequence"/>
</dbReference>
<protein>
    <submittedName>
        <fullName evidence="1">4497_t:CDS:1</fullName>
    </submittedName>
</protein>
<name>A0ACA9L8I5_9GLOM</name>
<evidence type="ECO:0000313" key="2">
    <source>
        <dbReference type="Proteomes" id="UP000789525"/>
    </source>
</evidence>
<comment type="caution">
    <text evidence="1">The sequence shown here is derived from an EMBL/GenBank/DDBJ whole genome shotgun (WGS) entry which is preliminary data.</text>
</comment>
<gene>
    <name evidence="1" type="ORF">ACOLOM_LOCUS3309</name>
</gene>
<organism evidence="1 2">
    <name type="scientific">Acaulospora colombiana</name>
    <dbReference type="NCBI Taxonomy" id="27376"/>
    <lineage>
        <taxon>Eukaryota</taxon>
        <taxon>Fungi</taxon>
        <taxon>Fungi incertae sedis</taxon>
        <taxon>Mucoromycota</taxon>
        <taxon>Glomeromycotina</taxon>
        <taxon>Glomeromycetes</taxon>
        <taxon>Diversisporales</taxon>
        <taxon>Acaulosporaceae</taxon>
        <taxon>Acaulospora</taxon>
    </lineage>
</organism>